<dbReference type="Pfam" id="PF00005">
    <property type="entry name" value="ABC_tran"/>
    <property type="match status" value="1"/>
</dbReference>
<keyword evidence="3 6" id="KW-0067">ATP-binding</keyword>
<dbReference type="PROSITE" id="PS00211">
    <property type="entry name" value="ABC_TRANSPORTER_1"/>
    <property type="match status" value="1"/>
</dbReference>
<protein>
    <submittedName>
        <fullName evidence="6">ABC transporter ATP-binding protein</fullName>
    </submittedName>
</protein>
<organism evidence="6 7">
    <name type="scientific">Desulfuromonas versatilis</name>
    <dbReference type="NCBI Taxonomy" id="2802975"/>
    <lineage>
        <taxon>Bacteria</taxon>
        <taxon>Pseudomonadati</taxon>
        <taxon>Thermodesulfobacteriota</taxon>
        <taxon>Desulfuromonadia</taxon>
        <taxon>Desulfuromonadales</taxon>
        <taxon>Desulfuromonadaceae</taxon>
        <taxon>Desulfuromonas</taxon>
    </lineage>
</organism>
<dbReference type="RefSeq" id="WP_221249272.1">
    <property type="nucleotide sequence ID" value="NZ_AP024355.1"/>
</dbReference>
<reference evidence="6 7" key="2">
    <citation type="journal article" date="2021" name="Int. J. Syst. Evol. Microbiol.">
        <title>Isolation and Polyphasic Characterization of Desulfuromonas versatilis sp. Nov., an Electrogenic Bacteria Capable of Versatile Metabolism Isolated from a Graphene Oxide-Reducing Enrichment Culture.</title>
        <authorList>
            <person name="Xie L."/>
            <person name="Yoshida N."/>
            <person name="Ishii S."/>
            <person name="Meng L."/>
        </authorList>
    </citation>
    <scope>NUCLEOTIDE SEQUENCE [LARGE SCALE GENOMIC DNA]</scope>
    <source>
        <strain evidence="6 7">NIT-T3</strain>
    </source>
</reference>
<evidence type="ECO:0000256" key="1">
    <source>
        <dbReference type="ARBA" id="ARBA00022448"/>
    </source>
</evidence>
<dbReference type="InterPro" id="IPR017871">
    <property type="entry name" value="ABC_transporter-like_CS"/>
</dbReference>
<dbReference type="InterPro" id="IPR003439">
    <property type="entry name" value="ABC_transporter-like_ATP-bd"/>
</dbReference>
<evidence type="ECO:0000313" key="6">
    <source>
        <dbReference type="EMBL" id="BCR05877.1"/>
    </source>
</evidence>
<feature type="domain" description="ABC transporter" evidence="5">
    <location>
        <begin position="4"/>
        <end position="243"/>
    </location>
</feature>
<keyword evidence="1" id="KW-0813">Transport</keyword>
<evidence type="ECO:0000256" key="3">
    <source>
        <dbReference type="ARBA" id="ARBA00022840"/>
    </source>
</evidence>
<sequence length="247" mass="26876">MSLIELNNITKIYPLGSQQVTAVAEVDLSIGAGEFTVLAGPSGSGKTTLLNLMGCLDQPTRGSVTIAGKSVGERSVRELADFRLHNIGFIFQSYNLIPVLTAAENAEFTLMLQGFAAPERRRRIAALFEELGIGGLEERRPNDLSGGQQQRVAVARAMAAEPSVILADEPTANLDSKTSEDLLRLMRRINAEKGTTFVFSSHDALVISLARRVVRLKDGRLEADERQDGKNSEVRIQESEENLNQGP</sequence>
<accession>A0ABN6E0M3</accession>
<reference evidence="6 7" key="1">
    <citation type="journal article" date="2016" name="C (Basel)">
        <title>Selective Growth of and Electricity Production by Marine Exoelectrogenic Bacteria in Self-Aggregated Hydrogel of Microbially Reduced Graphene Oxide.</title>
        <authorList>
            <person name="Yoshida N."/>
            <person name="Goto Y."/>
            <person name="Miyata Y."/>
        </authorList>
    </citation>
    <scope>NUCLEOTIDE SEQUENCE [LARGE SCALE GENOMIC DNA]</scope>
    <source>
        <strain evidence="6 7">NIT-T3</strain>
    </source>
</reference>
<dbReference type="PANTHER" id="PTHR24220:SF86">
    <property type="entry name" value="ABC TRANSPORTER ABCH.1"/>
    <property type="match status" value="1"/>
</dbReference>
<dbReference type="PROSITE" id="PS50893">
    <property type="entry name" value="ABC_TRANSPORTER_2"/>
    <property type="match status" value="1"/>
</dbReference>
<gene>
    <name evidence="6" type="ORF">DESUT3_29460</name>
</gene>
<dbReference type="InterPro" id="IPR017911">
    <property type="entry name" value="MacB-like_ATP-bd"/>
</dbReference>
<dbReference type="EMBL" id="AP024355">
    <property type="protein sequence ID" value="BCR05877.1"/>
    <property type="molecule type" value="Genomic_DNA"/>
</dbReference>
<evidence type="ECO:0000256" key="4">
    <source>
        <dbReference type="SAM" id="MobiDB-lite"/>
    </source>
</evidence>
<dbReference type="SMART" id="SM00382">
    <property type="entry name" value="AAA"/>
    <property type="match status" value="1"/>
</dbReference>
<evidence type="ECO:0000256" key="2">
    <source>
        <dbReference type="ARBA" id="ARBA00022741"/>
    </source>
</evidence>
<dbReference type="PANTHER" id="PTHR24220">
    <property type="entry name" value="IMPORT ATP-BINDING PROTEIN"/>
    <property type="match status" value="1"/>
</dbReference>
<dbReference type="InterPro" id="IPR015854">
    <property type="entry name" value="ABC_transpr_LolD-like"/>
</dbReference>
<dbReference type="Gene3D" id="3.40.50.300">
    <property type="entry name" value="P-loop containing nucleotide triphosphate hydrolases"/>
    <property type="match status" value="1"/>
</dbReference>
<name>A0ABN6E0M3_9BACT</name>
<proteinExistence type="predicted"/>
<dbReference type="CDD" id="cd03255">
    <property type="entry name" value="ABC_MJ0796_LolCDE_FtsE"/>
    <property type="match status" value="1"/>
</dbReference>
<feature type="compositionally biased region" description="Basic and acidic residues" evidence="4">
    <location>
        <begin position="224"/>
        <end position="238"/>
    </location>
</feature>
<dbReference type="Proteomes" id="UP001319827">
    <property type="component" value="Chromosome"/>
</dbReference>
<dbReference type="SUPFAM" id="SSF52540">
    <property type="entry name" value="P-loop containing nucleoside triphosphate hydrolases"/>
    <property type="match status" value="1"/>
</dbReference>
<evidence type="ECO:0000259" key="5">
    <source>
        <dbReference type="PROSITE" id="PS50893"/>
    </source>
</evidence>
<dbReference type="InterPro" id="IPR003593">
    <property type="entry name" value="AAA+_ATPase"/>
</dbReference>
<feature type="region of interest" description="Disordered" evidence="4">
    <location>
        <begin position="224"/>
        <end position="247"/>
    </location>
</feature>
<dbReference type="GO" id="GO:0005524">
    <property type="term" value="F:ATP binding"/>
    <property type="evidence" value="ECO:0007669"/>
    <property type="project" value="UniProtKB-KW"/>
</dbReference>
<dbReference type="InterPro" id="IPR027417">
    <property type="entry name" value="P-loop_NTPase"/>
</dbReference>
<keyword evidence="7" id="KW-1185">Reference proteome</keyword>
<evidence type="ECO:0000313" key="7">
    <source>
        <dbReference type="Proteomes" id="UP001319827"/>
    </source>
</evidence>
<keyword evidence="2" id="KW-0547">Nucleotide-binding</keyword>